<dbReference type="SMART" id="SM00830">
    <property type="entry name" value="CM_2"/>
    <property type="match status" value="1"/>
</dbReference>
<feature type="domain" description="Chorismate mutase" evidence="20">
    <location>
        <begin position="1"/>
        <end position="88"/>
    </location>
</feature>
<dbReference type="AlphaFoldDB" id="A0A2G9YI17"/>
<dbReference type="InterPro" id="IPR010957">
    <property type="entry name" value="G/b/e-P-prot_chorismate_mutase"/>
</dbReference>
<evidence type="ECO:0000256" key="14">
    <source>
        <dbReference type="ARBA" id="ARBA00023239"/>
    </source>
</evidence>
<organism evidence="23 24">
    <name type="scientific">Candidatus Sherwoodlollariibacterium unditelluris</name>
    <dbReference type="NCBI Taxonomy" id="1974757"/>
    <lineage>
        <taxon>Bacteria</taxon>
        <taxon>Pseudomonadati</taxon>
        <taxon>Candidatus Omnitrophota</taxon>
        <taxon>Candidatus Sherwoodlollariibacterium</taxon>
    </lineage>
</organism>
<feature type="site" description="Essential for prephenate dehydratase activity" evidence="19">
    <location>
        <position position="255"/>
    </location>
</feature>
<dbReference type="InterPro" id="IPR036263">
    <property type="entry name" value="Chorismate_II_sf"/>
</dbReference>
<evidence type="ECO:0000256" key="12">
    <source>
        <dbReference type="ARBA" id="ARBA00023222"/>
    </source>
</evidence>
<dbReference type="Gene3D" id="1.20.59.10">
    <property type="entry name" value="Chorismate mutase"/>
    <property type="match status" value="1"/>
</dbReference>
<evidence type="ECO:0000256" key="15">
    <source>
        <dbReference type="ARBA" id="ARBA00023268"/>
    </source>
</evidence>
<keyword evidence="10" id="KW-0028">Amino-acid biosynthesis</keyword>
<evidence type="ECO:0000313" key="23">
    <source>
        <dbReference type="EMBL" id="PIP18866.1"/>
    </source>
</evidence>
<dbReference type="EMBL" id="PCRK01000155">
    <property type="protein sequence ID" value="PIP18866.1"/>
    <property type="molecule type" value="Genomic_DNA"/>
</dbReference>
<dbReference type="InterPro" id="IPR018528">
    <property type="entry name" value="Preph_deHydtase_CS"/>
</dbReference>
<evidence type="ECO:0000256" key="10">
    <source>
        <dbReference type="ARBA" id="ARBA00022605"/>
    </source>
</evidence>
<evidence type="ECO:0000259" key="21">
    <source>
        <dbReference type="PROSITE" id="PS51171"/>
    </source>
</evidence>
<evidence type="ECO:0000256" key="5">
    <source>
        <dbReference type="ARBA" id="ARBA00004817"/>
    </source>
</evidence>
<dbReference type="PANTHER" id="PTHR21022:SF19">
    <property type="entry name" value="PREPHENATE DEHYDRATASE-RELATED"/>
    <property type="match status" value="1"/>
</dbReference>
<dbReference type="InterPro" id="IPR002912">
    <property type="entry name" value="ACT_dom"/>
</dbReference>
<dbReference type="Gene3D" id="3.30.70.260">
    <property type="match status" value="1"/>
</dbReference>
<comment type="caution">
    <text evidence="23">The sequence shown here is derived from an EMBL/GenBank/DDBJ whole genome shotgun (WGS) entry which is preliminary data.</text>
</comment>
<dbReference type="GO" id="GO:0005737">
    <property type="term" value="C:cytoplasm"/>
    <property type="evidence" value="ECO:0007669"/>
    <property type="project" value="UniProtKB-SubCell"/>
</dbReference>
<dbReference type="UniPathway" id="UPA00121">
    <property type="reaction ID" value="UER00345"/>
</dbReference>
<dbReference type="PROSITE" id="PS00858">
    <property type="entry name" value="PREPHENATE_DEHYDR_2"/>
    <property type="match status" value="1"/>
</dbReference>
<dbReference type="CDD" id="cd13630">
    <property type="entry name" value="PBP2_PDT_1"/>
    <property type="match status" value="1"/>
</dbReference>
<comment type="pathway">
    <text evidence="4">Amino-acid biosynthesis; L-phenylalanine biosynthesis; phenylpyruvate from prephenate: step 1/1.</text>
</comment>
<dbReference type="NCBIfam" id="NF008865">
    <property type="entry name" value="PRK11898.1"/>
    <property type="match status" value="1"/>
</dbReference>
<comment type="catalytic activity">
    <reaction evidence="1">
        <text>chorismate = prephenate</text>
        <dbReference type="Rhea" id="RHEA:13897"/>
        <dbReference type="ChEBI" id="CHEBI:29748"/>
        <dbReference type="ChEBI" id="CHEBI:29934"/>
        <dbReference type="EC" id="5.4.99.5"/>
    </reaction>
</comment>
<dbReference type="UniPathway" id="UPA00120">
    <property type="reaction ID" value="UER00203"/>
</dbReference>
<dbReference type="InterPro" id="IPR001086">
    <property type="entry name" value="Preph_deHydtase"/>
</dbReference>
<keyword evidence="9" id="KW-0963">Cytoplasm</keyword>
<evidence type="ECO:0000256" key="1">
    <source>
        <dbReference type="ARBA" id="ARBA00000824"/>
    </source>
</evidence>
<keyword evidence="14" id="KW-0456">Lyase</keyword>
<dbReference type="InterPro" id="IPR045865">
    <property type="entry name" value="ACT-like_dom_sf"/>
</dbReference>
<evidence type="ECO:0000259" key="22">
    <source>
        <dbReference type="PROSITE" id="PS51671"/>
    </source>
</evidence>
<feature type="domain" description="ACT" evidence="22">
    <location>
        <begin position="274"/>
        <end position="351"/>
    </location>
</feature>
<comment type="pathway">
    <text evidence="5">Metabolic intermediate biosynthesis; prephenate biosynthesis; prephenate from chorismate: step 1/1.</text>
</comment>
<dbReference type="PANTHER" id="PTHR21022">
    <property type="entry name" value="PREPHENATE DEHYDRATASE P PROTEIN"/>
    <property type="match status" value="1"/>
</dbReference>
<dbReference type="InterPro" id="IPR008242">
    <property type="entry name" value="Chor_mutase/pphenate_deHydtase"/>
</dbReference>
<dbReference type="GO" id="GO:0046417">
    <property type="term" value="P:chorismate metabolic process"/>
    <property type="evidence" value="ECO:0007669"/>
    <property type="project" value="InterPro"/>
</dbReference>
<reference evidence="23 24" key="1">
    <citation type="submission" date="2017-09" db="EMBL/GenBank/DDBJ databases">
        <title>Depth-based differentiation of microbial function through sediment-hosted aquifers and enrichment of novel symbionts in the deep terrestrial subsurface.</title>
        <authorList>
            <person name="Probst A.J."/>
            <person name="Ladd B."/>
            <person name="Jarett J.K."/>
            <person name="Geller-Mcgrath D.E."/>
            <person name="Sieber C.M."/>
            <person name="Emerson J.B."/>
            <person name="Anantharaman K."/>
            <person name="Thomas B.C."/>
            <person name="Malmstrom R."/>
            <person name="Stieglmeier M."/>
            <person name="Klingl A."/>
            <person name="Woyke T."/>
            <person name="Ryan C.M."/>
            <person name="Banfield J.F."/>
        </authorList>
    </citation>
    <scope>NUCLEOTIDE SEQUENCE [LARGE SCALE GENOMIC DNA]</scope>
    <source>
        <strain evidence="23">CG23_combo_of_CG06-09_8_20_14_all_41_10</strain>
    </source>
</reference>
<dbReference type="CDD" id="cd04905">
    <property type="entry name" value="ACT_CM-PDT"/>
    <property type="match status" value="1"/>
</dbReference>
<dbReference type="FunFam" id="3.30.70.260:FF:000012">
    <property type="entry name" value="Prephenate dehydratase"/>
    <property type="match status" value="1"/>
</dbReference>
<keyword evidence="13" id="KW-0413">Isomerase</keyword>
<dbReference type="PIRSF" id="PIRSF001500">
    <property type="entry name" value="Chor_mut_pdt_Ppr"/>
    <property type="match status" value="1"/>
</dbReference>
<dbReference type="SUPFAM" id="SSF55021">
    <property type="entry name" value="ACT-like"/>
    <property type="match status" value="1"/>
</dbReference>
<keyword evidence="12" id="KW-0584">Phenylalanine biosynthesis</keyword>
<dbReference type="GO" id="GO:0009094">
    <property type="term" value="P:L-phenylalanine biosynthetic process"/>
    <property type="evidence" value="ECO:0007669"/>
    <property type="project" value="UniProtKB-UniPathway"/>
</dbReference>
<dbReference type="GO" id="GO:0004106">
    <property type="term" value="F:chorismate mutase activity"/>
    <property type="evidence" value="ECO:0007669"/>
    <property type="project" value="UniProtKB-EC"/>
</dbReference>
<evidence type="ECO:0000256" key="3">
    <source>
        <dbReference type="ARBA" id="ARBA00004496"/>
    </source>
</evidence>
<evidence type="ECO:0000256" key="18">
    <source>
        <dbReference type="ARBA" id="ARBA00047848"/>
    </source>
</evidence>
<dbReference type="EC" id="4.2.1.51" evidence="7"/>
<dbReference type="EC" id="5.4.99.5" evidence="6"/>
<sequence>MMGLKTLRDKIDALDRKIVKLLNSRTRIILNIAKEKRKSGKNIYVPERESQILRRISSFTHGPLNKEALKEIYRQIMSSSLQLEKSLRIAYMGPEASFSNLAALKKFGSQVGYASCASIADVFLEVERGSADYGVVPIENSIEGAVTYTLDVLVDSDLKICSQIILEVTHNLLSNCAKGKIKKIYSNPNVFGQCRGWLKENFPSAEQVEVSSTTRAAEAASKEKNSACIASLLAAEAYKLRVAASHIEDSPNNITRFFVIGKISAGKTGHDKTSILFSIKDRVGALHDMLMPFKKNKINLTKIESRPSKKKAWDYYFFVDLKGHKDEPGVAKALLELENKCKFLKILGSYPIEE</sequence>
<dbReference type="Proteomes" id="UP000231292">
    <property type="component" value="Unassembled WGS sequence"/>
</dbReference>
<evidence type="ECO:0000256" key="16">
    <source>
        <dbReference type="ARBA" id="ARBA00031175"/>
    </source>
</evidence>
<evidence type="ECO:0000256" key="4">
    <source>
        <dbReference type="ARBA" id="ARBA00004741"/>
    </source>
</evidence>
<dbReference type="InterPro" id="IPR002701">
    <property type="entry name" value="CM_II_prokaryot"/>
</dbReference>
<evidence type="ECO:0000256" key="2">
    <source>
        <dbReference type="ARBA" id="ARBA00002364"/>
    </source>
</evidence>
<dbReference type="SUPFAM" id="SSF48600">
    <property type="entry name" value="Chorismate mutase II"/>
    <property type="match status" value="1"/>
</dbReference>
<evidence type="ECO:0000256" key="19">
    <source>
        <dbReference type="PIRSR" id="PIRSR001500-2"/>
    </source>
</evidence>
<evidence type="ECO:0000256" key="7">
    <source>
        <dbReference type="ARBA" id="ARBA00013147"/>
    </source>
</evidence>
<evidence type="ECO:0000256" key="11">
    <source>
        <dbReference type="ARBA" id="ARBA00023141"/>
    </source>
</evidence>
<keyword evidence="15" id="KW-0511">Multifunctional enzyme</keyword>
<dbReference type="Pfam" id="PF00800">
    <property type="entry name" value="PDT"/>
    <property type="match status" value="1"/>
</dbReference>
<evidence type="ECO:0000313" key="24">
    <source>
        <dbReference type="Proteomes" id="UP000231292"/>
    </source>
</evidence>
<dbReference type="PROSITE" id="PS51168">
    <property type="entry name" value="CHORISMATE_MUT_2"/>
    <property type="match status" value="1"/>
</dbReference>
<dbReference type="PROSITE" id="PS51171">
    <property type="entry name" value="PREPHENATE_DEHYDR_3"/>
    <property type="match status" value="1"/>
</dbReference>
<gene>
    <name evidence="23" type="ORF">COX41_05965</name>
</gene>
<comment type="subcellular location">
    <subcellularLocation>
        <location evidence="3">Cytoplasm</location>
    </subcellularLocation>
</comment>
<comment type="function">
    <text evidence="2">Catalyzes the Claisen rearrangement of chorismate to prephenate and the decarboxylation/dehydration of prephenate to phenylpyruvate.</text>
</comment>
<evidence type="ECO:0000256" key="17">
    <source>
        <dbReference type="ARBA" id="ARBA00031520"/>
    </source>
</evidence>
<evidence type="ECO:0000256" key="9">
    <source>
        <dbReference type="ARBA" id="ARBA00022490"/>
    </source>
</evidence>
<name>A0A2G9YI17_9BACT</name>
<evidence type="ECO:0000259" key="20">
    <source>
        <dbReference type="PROSITE" id="PS51168"/>
    </source>
</evidence>
<evidence type="ECO:0000256" key="6">
    <source>
        <dbReference type="ARBA" id="ARBA00012404"/>
    </source>
</evidence>
<dbReference type="Gene3D" id="3.40.190.10">
    <property type="entry name" value="Periplasmic binding protein-like II"/>
    <property type="match status" value="2"/>
</dbReference>
<evidence type="ECO:0000256" key="8">
    <source>
        <dbReference type="ARBA" id="ARBA00014401"/>
    </source>
</evidence>
<keyword evidence="11" id="KW-0057">Aromatic amino acid biosynthesis</keyword>
<accession>A0A2G9YI17</accession>
<dbReference type="NCBIfam" id="TIGR01807">
    <property type="entry name" value="CM_P2"/>
    <property type="match status" value="1"/>
</dbReference>
<dbReference type="FunFam" id="3.40.190.10:FF:000029">
    <property type="entry name" value="Chorismate mutase/Prephenate dehydratase"/>
    <property type="match status" value="1"/>
</dbReference>
<feature type="domain" description="Prephenate dehydratase" evidence="21">
    <location>
        <begin position="88"/>
        <end position="262"/>
    </location>
</feature>
<dbReference type="InterPro" id="IPR036979">
    <property type="entry name" value="CM_dom_sf"/>
</dbReference>
<dbReference type="SUPFAM" id="SSF53850">
    <property type="entry name" value="Periplasmic binding protein-like II"/>
    <property type="match status" value="1"/>
</dbReference>
<proteinExistence type="predicted"/>
<comment type="catalytic activity">
    <reaction evidence="18">
        <text>prephenate + H(+) = 3-phenylpyruvate + CO2 + H2O</text>
        <dbReference type="Rhea" id="RHEA:21648"/>
        <dbReference type="ChEBI" id="CHEBI:15377"/>
        <dbReference type="ChEBI" id="CHEBI:15378"/>
        <dbReference type="ChEBI" id="CHEBI:16526"/>
        <dbReference type="ChEBI" id="CHEBI:18005"/>
        <dbReference type="ChEBI" id="CHEBI:29934"/>
        <dbReference type="EC" id="4.2.1.51"/>
    </reaction>
</comment>
<dbReference type="GO" id="GO:0004664">
    <property type="term" value="F:prephenate dehydratase activity"/>
    <property type="evidence" value="ECO:0007669"/>
    <property type="project" value="UniProtKB-EC"/>
</dbReference>
<dbReference type="Pfam" id="PF01842">
    <property type="entry name" value="ACT"/>
    <property type="match status" value="1"/>
</dbReference>
<dbReference type="PROSITE" id="PS51671">
    <property type="entry name" value="ACT"/>
    <property type="match status" value="1"/>
</dbReference>
<evidence type="ECO:0000256" key="13">
    <source>
        <dbReference type="ARBA" id="ARBA00023235"/>
    </source>
</evidence>
<dbReference type="Pfam" id="PF01817">
    <property type="entry name" value="CM_2"/>
    <property type="match status" value="1"/>
</dbReference>
<protein>
    <recommendedName>
        <fullName evidence="8">Bifunctional chorismate mutase/prephenate dehydratase</fullName>
        <ecNumber evidence="7">4.2.1.51</ecNumber>
        <ecNumber evidence="6">5.4.99.5</ecNumber>
    </recommendedName>
    <alternativeName>
        <fullName evidence="17">Chorismate mutase-prephenate dehydratase</fullName>
    </alternativeName>
    <alternativeName>
        <fullName evidence="16">p-protein</fullName>
    </alternativeName>
</protein>